<dbReference type="EMBL" id="HBGE01106640">
    <property type="protein sequence ID" value="CAD9186858.1"/>
    <property type="molecule type" value="Transcribed_RNA"/>
</dbReference>
<evidence type="ECO:0000256" key="1">
    <source>
        <dbReference type="SAM" id="Coils"/>
    </source>
</evidence>
<organism evidence="3">
    <name type="scientific">Alexandrium catenella</name>
    <name type="common">Red tide dinoflagellate</name>
    <name type="synonym">Gonyaulax catenella</name>
    <dbReference type="NCBI Taxonomy" id="2925"/>
    <lineage>
        <taxon>Eukaryota</taxon>
        <taxon>Sar</taxon>
        <taxon>Alveolata</taxon>
        <taxon>Dinophyceae</taxon>
        <taxon>Gonyaulacales</taxon>
        <taxon>Pyrocystaceae</taxon>
        <taxon>Alexandrium</taxon>
    </lineage>
</organism>
<reference evidence="3" key="1">
    <citation type="submission" date="2021-01" db="EMBL/GenBank/DDBJ databases">
        <authorList>
            <person name="Corre E."/>
            <person name="Pelletier E."/>
            <person name="Niang G."/>
            <person name="Scheremetjew M."/>
            <person name="Finn R."/>
            <person name="Kale V."/>
            <person name="Holt S."/>
            <person name="Cochrane G."/>
            <person name="Meng A."/>
            <person name="Brown T."/>
            <person name="Cohen L."/>
        </authorList>
    </citation>
    <scope>NUCLEOTIDE SEQUENCE</scope>
    <source>
        <strain evidence="3">OF101</strain>
    </source>
</reference>
<accession>A0A7S1S9R8</accession>
<evidence type="ECO:0000313" key="3">
    <source>
        <dbReference type="EMBL" id="CAD9186858.1"/>
    </source>
</evidence>
<keyword evidence="1" id="KW-0175">Coiled coil</keyword>
<name>A0A7S1S9R8_ALECA</name>
<feature type="region of interest" description="Disordered" evidence="2">
    <location>
        <begin position="131"/>
        <end position="162"/>
    </location>
</feature>
<protein>
    <submittedName>
        <fullName evidence="3">Uncharacterized protein</fullName>
    </submittedName>
</protein>
<gene>
    <name evidence="3" type="ORF">ACAT0790_LOCUS63632</name>
</gene>
<feature type="compositionally biased region" description="Basic and acidic residues" evidence="2">
    <location>
        <begin position="131"/>
        <end position="142"/>
    </location>
</feature>
<feature type="region of interest" description="Disordered" evidence="2">
    <location>
        <begin position="1"/>
        <end position="41"/>
    </location>
</feature>
<evidence type="ECO:0000256" key="2">
    <source>
        <dbReference type="SAM" id="MobiDB-lite"/>
    </source>
</evidence>
<proteinExistence type="predicted"/>
<dbReference type="PANTHER" id="PTHR37473">
    <property type="entry name" value="EF-HAND DOMAIN-CONTAINING PROTEIN"/>
    <property type="match status" value="1"/>
</dbReference>
<dbReference type="AlphaFoldDB" id="A0A7S1S9R8"/>
<dbReference type="PANTHER" id="PTHR37473:SF1">
    <property type="entry name" value="EF-HAND DOMAIN-CONTAINING PROTEIN"/>
    <property type="match status" value="1"/>
</dbReference>
<feature type="compositionally biased region" description="Polar residues" evidence="2">
    <location>
        <begin position="262"/>
        <end position="274"/>
    </location>
</feature>
<feature type="region of interest" description="Disordered" evidence="2">
    <location>
        <begin position="253"/>
        <end position="304"/>
    </location>
</feature>
<feature type="coiled-coil region" evidence="1">
    <location>
        <begin position="169"/>
        <end position="217"/>
    </location>
</feature>
<feature type="compositionally biased region" description="Polar residues" evidence="2">
    <location>
        <begin position="288"/>
        <end position="304"/>
    </location>
</feature>
<sequence>MSRTDLHSPNSKASFQGDIGSPSDGRHSGMTVHEASRAKKAVETNVKAIENRISFFKREEEKIWRDLEEVRRQAATIEEGRTRTLEKKLADRAIQQERELVLKQNRDKAVANKTASTETKKRTQFLQMREKQLAGQEQRRASQDILRQKKMHDAQSRLQNSERAVAVQRSQLEARLKANQEKAERLEKMRQDQEADRMAAEHEVTEVESKLPQLEAEELVCLQRLQNSRIVTQSVLEELESSLGTRSSVTALLRQKQRGQDHFNSTSGLHTSGIQEDEENDDEPPASPQSLGHGQSQTELKVTR</sequence>
<feature type="compositionally biased region" description="Acidic residues" evidence="2">
    <location>
        <begin position="275"/>
        <end position="284"/>
    </location>
</feature>